<keyword evidence="1" id="KW-0472">Membrane</keyword>
<geneLocation type="plastid" evidence="2"/>
<gene>
    <name evidence="2" type="primary">psaM</name>
</gene>
<dbReference type="AlphaFoldDB" id="A0A3G2QYV2"/>
<keyword evidence="1" id="KW-0812">Transmembrane</keyword>
<reference evidence="2" key="1">
    <citation type="submission" date="2018-08" db="EMBL/GenBank/DDBJ databases">
        <title>Comparative Plastid Genomics of Synurophyceae: Evolutionary Evidence of Lateral Gene Transfer and Inverted Repeat Dynamics.</title>
        <authorList>
            <person name="Kim J.I."/>
            <person name="Shin H."/>
            <person name="Skaloud P."/>
            <person name="Jung J."/>
            <person name="Yoon H.S."/>
            <person name="Archibald J.M."/>
            <person name="Shin W."/>
        </authorList>
    </citation>
    <scope>NUCLEOTIDE SEQUENCE</scope>
    <source>
        <strain evidence="2">S114.C7</strain>
    </source>
</reference>
<evidence type="ECO:0000256" key="1">
    <source>
        <dbReference type="SAM" id="Phobius"/>
    </source>
</evidence>
<organism evidence="2">
    <name type="scientific">Synura petersenii</name>
    <dbReference type="NCBI Taxonomy" id="52555"/>
    <lineage>
        <taxon>Eukaryota</taxon>
        <taxon>Sar</taxon>
        <taxon>Stramenopiles</taxon>
        <taxon>Ochrophyta</taxon>
        <taxon>Synurophyceae</taxon>
        <taxon>Synurales</taxon>
        <taxon>Mallomonadaceae</taxon>
        <taxon>Synura</taxon>
    </lineage>
</organism>
<accession>A0A3G2QYV2</accession>
<feature type="transmembrane region" description="Helical" evidence="1">
    <location>
        <begin position="6"/>
        <end position="29"/>
    </location>
</feature>
<dbReference type="EMBL" id="MH795128">
    <property type="protein sequence ID" value="AYO28185.1"/>
    <property type="molecule type" value="Genomic_DNA"/>
</dbReference>
<keyword evidence="1" id="KW-1133">Transmembrane helix</keyword>
<keyword evidence="2" id="KW-0934">Plastid</keyword>
<evidence type="ECO:0000313" key="2">
    <source>
        <dbReference type="EMBL" id="AYO28185.1"/>
    </source>
</evidence>
<name>A0A3G2QYV2_9STRA</name>
<dbReference type="EMBL" id="MH795128">
    <property type="protein sequence ID" value="AYO28152.1"/>
    <property type="molecule type" value="Genomic_DNA"/>
</dbReference>
<proteinExistence type="predicted"/>
<protein>
    <submittedName>
        <fullName evidence="2">Photosystem I subunit XII</fullName>
    </submittedName>
</protein>
<sequence>MITEFNIYIALFLGFLLLTFSIRLGIALYNSKK</sequence>